<feature type="region of interest" description="Disordered" evidence="1">
    <location>
        <begin position="1584"/>
        <end position="1603"/>
    </location>
</feature>
<keyword evidence="3" id="KW-1185">Reference proteome</keyword>
<gene>
    <name evidence="2" type="ORF">GGI19_001574</name>
</gene>
<feature type="region of interest" description="Disordered" evidence="1">
    <location>
        <begin position="908"/>
        <end position="927"/>
    </location>
</feature>
<evidence type="ECO:0000313" key="3">
    <source>
        <dbReference type="Proteomes" id="UP001140011"/>
    </source>
</evidence>
<dbReference type="Proteomes" id="UP001140011">
    <property type="component" value="Unassembled WGS sequence"/>
</dbReference>
<dbReference type="EMBL" id="JANBUH010000059">
    <property type="protein sequence ID" value="KAJ2755519.1"/>
    <property type="molecule type" value="Genomic_DNA"/>
</dbReference>
<evidence type="ECO:0000256" key="1">
    <source>
        <dbReference type="SAM" id="MobiDB-lite"/>
    </source>
</evidence>
<organism evidence="2 3">
    <name type="scientific">Coemansia pectinata</name>
    <dbReference type="NCBI Taxonomy" id="1052879"/>
    <lineage>
        <taxon>Eukaryota</taxon>
        <taxon>Fungi</taxon>
        <taxon>Fungi incertae sedis</taxon>
        <taxon>Zoopagomycota</taxon>
        <taxon>Kickxellomycotina</taxon>
        <taxon>Kickxellomycetes</taxon>
        <taxon>Kickxellales</taxon>
        <taxon>Kickxellaceae</taxon>
        <taxon>Coemansia</taxon>
    </lineage>
</organism>
<comment type="caution">
    <text evidence="2">The sequence shown here is derived from an EMBL/GenBank/DDBJ whole genome shotgun (WGS) entry which is preliminary data.</text>
</comment>
<protein>
    <submittedName>
        <fullName evidence="2">Uncharacterized protein</fullName>
    </submittedName>
</protein>
<dbReference type="OrthoDB" id="6125419at2759"/>
<feature type="compositionally biased region" description="Polar residues" evidence="1">
    <location>
        <begin position="1584"/>
        <end position="1595"/>
    </location>
</feature>
<evidence type="ECO:0000313" key="2">
    <source>
        <dbReference type="EMBL" id="KAJ2755519.1"/>
    </source>
</evidence>
<proteinExistence type="predicted"/>
<sequence length="2212" mass="238012">MDVKALLETPHRSVHWAFINKIRTSTASSDPTQCFAEWRKLLTWEVASKAPHVFSEATNQMARLAISGRIDVVQAARAFADMVVVPSTFTGLISSAEVVSSMCQALVRLLVAGADLLVHSPDASPRDNILRLALERNPSAWSSVLLCIRNCICPSNSASAGVDNEAQSYETTWTRVSRFLRYATIDPTVPVWAQSQTMHVLFDAMREWASINSQASRQNALAMLNWTVGVSLDAVEPLEVANNATSAIYCKVGSQGRWTRHRLLAACVEVVQIINSTLSSSGTKSDQLNADKLYIVVDQLRLVLGSMVCRESFGSPAMPQLHSAPMGYDVGPMAALIAKLSHIAHALALEPYSIHIDAIMWSLAASQLTRATTRAEQDGLLTVIETTMRRRTLVRALPAPIVSLARFPLMCVATDGFDQGICSRALRLCEDIDQMPLPSIQESADATNKLQCALVDLSVTQWVSGQLIVLINALRDYLSIYSKLYVEQGVRGDRSGPLERAFRHIDPISCQPMLIAPLLFEWSLLADDHDDCRSSLPLIALAHLLRLASSLASLRLSLLPLFMCALKHADCPPKLTLALTLQAIPCLASTQDAFATARVVSVVSGLWSHSNSSLSSANTSMRLARRRMHCLAIRAWGNVVINNPRVWRDLKPVIVQFVESIKAPQAKARESEYEWAVLITMRDLATRAPDRYADQMLPLVYSLLNFALSSLSASSTAMLIDIACICVESNMASVRSVWTTIVSKPAMLWLSHSERAGDAATPVLEYLARFFKLVATHGEASDTYAAFRQQILWGFVSPMCANLTSGTAEPTQSSYSNVADGVFSATRPRTRDLFLSALAAYPVEELLSLIAAGTPSQAVHQLLAQQTAQQSTIGLTDRLGRCGGGVSDLLAVLMDNEVRFMRRSLLSGGSASSRTTDELEGGIEESDLPAQRQSWAASNLERSQWLNEVLQPVVESADGEGQDNMKLSSRFALTTMVSSLARKIQAPSEVRTSTVLRLSARLRLLVEDVNLADHWCLRNSAGDAWQIWFTRALRDAQPIGAGNSTDGDSSVPVVSASESIAAAAEAGHQLTSVLREVLRTSHIPAHMANALYALAGLVKAAASVDQNLGSELSMLASNIIVDLQLLPFTAQSPDEFWLQAAGILNGEVLAAAIECAGQVTVSNSHDQATLCQISQFLMAGLMLSVGGGGSALSPVATQATARSLTSLHTLLFTQKATDSRSFSDDVVVVEADDIRRCVERLDIFQAGSADIKRDANVVSLGSIGLATALAAMHRQWISRLINPAMTEQNATPRAAQALREIARTLNVAYQNLKLAEDGHQLNSQSVASLYYLCFVWPPRPISQRHIELHGSLFVVTPDRVWQAATRLVRKLWSPTDSETGELGTRRLDFINCIELAVATLAYHLAMTASQGVAPSAHLKLVNQYSEWVRGETDGVQLAANEKPSVRANRAIALAILLGVPLHGVPETTVSNEYLPAAQQRLLPALIGVGSVQYGSTAWLRMPESALQSSLGALLGCSGLAQCLDGAHGDNAMSGELEVGDVRSAQVAAFVVGGLLAQSSRAAHLLLLEQREESLAEGAVAASSKDNIASGSPSDNTQRDKAEQVTVETAMAASEEPKHLSRLPAHTSWCRAVWENVAELSESLTDKDGSTIVESVECKLIYLLTAMLKATRPFPVVDSRKAFGRLLSAYLNLVDAANLNSKRLPLLALVLDTAGKLSPVSYSMTQFVTEAIQQIVSKAVDTSSGQTAADQYVSDEDRDTFVAIALGCLGSTGFGHILSLSGFASSSEAADKVWIMGSTALYAKKSLAAAIAGTAPRVLQSTDSLVESDAARMFRIMSKVAVPPPKAANVCASILATLFATHVSSLDAMQLPLLLSLRNTALATLQALIAGEKLLDVAQSVVRTAAREKITAEVAQLVPSFGCIADSQACGSERALLLWSVLGVAFSGVNKDRGTDLLKKAPGTLSDTEFGSLVEQQALLLCQWIASTTDVSAKSKQPSAETTIASTTGVVGDWLKSTFKEWARRARLQSQGADNCLHQSVAYSMQLVAGAVHSKRKTRSSSVDMQRMVIQGLDMVILAASIAGAKAAATGVMDELIATGVVCWLLPLLTGIGVQDVLFRPSANASSDGRQALLVVAIGEMLEHMERGTDIGQAVVTSEQQQPTRQYSVQLRTRVLGLLDLTRSAISRRALRLVLVHLAQLGMLPLSDLQRVV</sequence>
<name>A0A9W8GXC7_9FUNG</name>
<feature type="compositionally biased region" description="Acidic residues" evidence="1">
    <location>
        <begin position="918"/>
        <end position="927"/>
    </location>
</feature>
<accession>A0A9W8GXC7</accession>
<reference evidence="2" key="1">
    <citation type="submission" date="2022-07" db="EMBL/GenBank/DDBJ databases">
        <title>Phylogenomic reconstructions and comparative analyses of Kickxellomycotina fungi.</title>
        <authorList>
            <person name="Reynolds N.K."/>
            <person name="Stajich J.E."/>
            <person name="Barry K."/>
            <person name="Grigoriev I.V."/>
            <person name="Crous P."/>
            <person name="Smith M.E."/>
        </authorList>
    </citation>
    <scope>NUCLEOTIDE SEQUENCE</scope>
    <source>
        <strain evidence="2">BCRC 34297</strain>
    </source>
</reference>